<name>A0A662DGQ7_UNCAE</name>
<dbReference type="GO" id="GO:0016020">
    <property type="term" value="C:membrane"/>
    <property type="evidence" value="ECO:0007669"/>
    <property type="project" value="InterPro"/>
</dbReference>
<dbReference type="Proteomes" id="UP000280417">
    <property type="component" value="Unassembled WGS sequence"/>
</dbReference>
<dbReference type="Gene3D" id="3.40.1190.10">
    <property type="entry name" value="Mur-like, catalytic domain"/>
    <property type="match status" value="1"/>
</dbReference>
<reference evidence="3 4" key="1">
    <citation type="submission" date="2018-06" db="EMBL/GenBank/DDBJ databases">
        <title>Extensive metabolic versatility and redundancy in microbially diverse, dynamic hydrothermal sediments.</title>
        <authorList>
            <person name="Dombrowski N."/>
            <person name="Teske A."/>
            <person name="Baker B.J."/>
        </authorList>
    </citation>
    <scope>NUCLEOTIDE SEQUENCE [LARGE SCALE GENOMIC DNA]</scope>
    <source>
        <strain evidence="3">B3_G15</strain>
    </source>
</reference>
<keyword evidence="1" id="KW-1133">Transmembrane helix</keyword>
<dbReference type="InterPro" id="IPR050061">
    <property type="entry name" value="MurCDEF_pg_biosynth"/>
</dbReference>
<dbReference type="AlphaFoldDB" id="A0A662DGQ7"/>
<evidence type="ECO:0000259" key="2">
    <source>
        <dbReference type="Pfam" id="PF08245"/>
    </source>
</evidence>
<dbReference type="GO" id="GO:0005524">
    <property type="term" value="F:ATP binding"/>
    <property type="evidence" value="ECO:0007669"/>
    <property type="project" value="InterPro"/>
</dbReference>
<dbReference type="PANTHER" id="PTHR43445:SF1">
    <property type="entry name" value="PGA SYNTHASE CAPB"/>
    <property type="match status" value="1"/>
</dbReference>
<evidence type="ECO:0000313" key="3">
    <source>
        <dbReference type="EMBL" id="RLE15044.1"/>
    </source>
</evidence>
<dbReference type="InterPro" id="IPR013221">
    <property type="entry name" value="Mur_ligase_cen"/>
</dbReference>
<protein>
    <submittedName>
        <fullName evidence="3">Poly-gamma-glutamate synthase PgsB</fullName>
    </submittedName>
</protein>
<dbReference type="InterPro" id="IPR008337">
    <property type="entry name" value="Capsule_biosynth_CapB"/>
</dbReference>
<evidence type="ECO:0000256" key="1">
    <source>
        <dbReference type="SAM" id="Phobius"/>
    </source>
</evidence>
<dbReference type="PANTHER" id="PTHR43445">
    <property type="entry name" value="UDP-N-ACETYLMURAMATE--L-ALANINE LIGASE-RELATED"/>
    <property type="match status" value="1"/>
</dbReference>
<dbReference type="InterPro" id="IPR036565">
    <property type="entry name" value="Mur-like_cat_sf"/>
</dbReference>
<keyword evidence="1" id="KW-0472">Membrane</keyword>
<dbReference type="GO" id="GO:0045227">
    <property type="term" value="P:capsule polysaccharide biosynthetic process"/>
    <property type="evidence" value="ECO:0007669"/>
    <property type="project" value="InterPro"/>
</dbReference>
<feature type="transmembrane region" description="Helical" evidence="1">
    <location>
        <begin position="31"/>
        <end position="50"/>
    </location>
</feature>
<dbReference type="PRINTS" id="PR01758">
    <property type="entry name" value="CAPSULEPROTB"/>
</dbReference>
<dbReference type="GO" id="GO:0016881">
    <property type="term" value="F:acid-amino acid ligase activity"/>
    <property type="evidence" value="ECO:0007669"/>
    <property type="project" value="InterPro"/>
</dbReference>
<feature type="domain" description="Mur ligase central" evidence="2">
    <location>
        <begin position="62"/>
        <end position="214"/>
    </location>
</feature>
<dbReference type="Pfam" id="PF08245">
    <property type="entry name" value="Mur_ligase_M"/>
    <property type="match status" value="1"/>
</dbReference>
<accession>A0A662DGQ7</accession>
<proteinExistence type="predicted"/>
<organism evidence="3 4">
    <name type="scientific">Aerophobetes bacterium</name>
    <dbReference type="NCBI Taxonomy" id="2030807"/>
    <lineage>
        <taxon>Bacteria</taxon>
        <taxon>Candidatus Aerophobota</taxon>
    </lineage>
</organism>
<dbReference type="EMBL" id="QMQA01000019">
    <property type="protein sequence ID" value="RLE15044.1"/>
    <property type="molecule type" value="Genomic_DNA"/>
</dbReference>
<dbReference type="SUPFAM" id="SSF53623">
    <property type="entry name" value="MurD-like peptide ligases, catalytic domain"/>
    <property type="match status" value="1"/>
</dbReference>
<gene>
    <name evidence="3" type="primary">pgsB</name>
    <name evidence="3" type="ORF">DRJ04_01220</name>
</gene>
<dbReference type="NCBIfam" id="TIGR04012">
    <property type="entry name" value="poly_gGlu_PgsB"/>
    <property type="match status" value="1"/>
</dbReference>
<comment type="caution">
    <text evidence="3">The sequence shown here is derived from an EMBL/GenBank/DDBJ whole genome shotgun (WGS) entry which is preliminary data.</text>
</comment>
<sequence length="420" mass="47866">MKKSTSPRQFIVALLLGHLYPHAGENNLSYLLLAIFALFLYWHIEYQFYLKKLKQIPIRIHVNGTRGKTTVTRMIASGLRKGGLKVIAKTTGTIPSLILEDGRELFIFRRGRTNIKEQCRIVSQASKKSADAVILECMAIKPELQWISEHRLIQSTIGVITNIRLDHLEDLEKPRIEDVAHSLKMTIPLRGKLVTSDKKFLPFLISEARKVGTEVIFADPSEVPDELVQITPHMNFRENIATALKVCTLLGVEKKTALQGIREVKLDPGALRIFKTLMEGKIVYFVNLFAVNDLSSLRIVWSRLKESDLIREIPAIAILNIRQDRMLRCVQFAKVLATELDFYKVILTGSPTYPIKKILAKKYSPQDIISIKTEEELAKAIIDFSFREIAIYGLGNTQGMGLQLIDYFEKRGKEIWLHNQ</sequence>
<keyword evidence="1" id="KW-0812">Transmembrane</keyword>
<evidence type="ECO:0000313" key="4">
    <source>
        <dbReference type="Proteomes" id="UP000280417"/>
    </source>
</evidence>